<evidence type="ECO:0000313" key="3">
    <source>
        <dbReference type="Proteomes" id="UP000663846"/>
    </source>
</evidence>
<dbReference type="EMBL" id="CAJMWS010000083">
    <property type="protein sequence ID" value="CAE6358295.1"/>
    <property type="molecule type" value="Genomic_DNA"/>
</dbReference>
<comment type="caution">
    <text evidence="2">The sequence shown here is derived from an EMBL/GenBank/DDBJ whole genome shotgun (WGS) entry which is preliminary data.</text>
</comment>
<name>A0A8H2WDV6_9AGAM</name>
<dbReference type="AlphaFoldDB" id="A0A8H2WDV6"/>
<evidence type="ECO:0000313" key="2">
    <source>
        <dbReference type="EMBL" id="CAE6358295.1"/>
    </source>
</evidence>
<dbReference type="Proteomes" id="UP000663846">
    <property type="component" value="Unassembled WGS sequence"/>
</dbReference>
<reference evidence="2" key="1">
    <citation type="submission" date="2021-01" db="EMBL/GenBank/DDBJ databases">
        <authorList>
            <person name="Kaushik A."/>
        </authorList>
    </citation>
    <scope>NUCLEOTIDE SEQUENCE</scope>
    <source>
        <strain evidence="2">AG1-1C</strain>
    </source>
</reference>
<protein>
    <submittedName>
        <fullName evidence="2">Uncharacterized protein</fullName>
    </submittedName>
</protein>
<organism evidence="2 3">
    <name type="scientific">Rhizoctonia solani</name>
    <dbReference type="NCBI Taxonomy" id="456999"/>
    <lineage>
        <taxon>Eukaryota</taxon>
        <taxon>Fungi</taxon>
        <taxon>Dikarya</taxon>
        <taxon>Basidiomycota</taxon>
        <taxon>Agaricomycotina</taxon>
        <taxon>Agaricomycetes</taxon>
        <taxon>Cantharellales</taxon>
        <taxon>Ceratobasidiaceae</taxon>
        <taxon>Rhizoctonia</taxon>
    </lineage>
</organism>
<sequence length="365" mass="40725">MTYADSNNKTTNCFTYVPPLLPDYLPKAYTLKTIIGVPKDEEVKGIHDVIRALDGLSTTVPTLYDAKLSTQLAQHLFAVQMAVYRSEYPSSIFPSDNVYPPPTMPPHIPISLELVVGSPSDEELASVFKAARAIQHLSNSPLFQFDSVLGVRLSQHLFNIQFARYIHDLNQGNFVPGSVEVSPSKSETVSSIVTLDPTSNISELRESQKPQREEPKDLNRIVPDHDEASISRSLPSDVLSEPVPISKLNLTLDRLRIAQEETNQLLCGNAEVLKDIRRTLVTTQSLAHPSYNKMNNQGELPWMYNPPCVKCRDPSSLFENLNPQHLASYLEFYGIGTDLLEDGSGDLKEGRELDAIKTLACHLYY</sequence>
<accession>A0A8H2WDV6</accession>
<feature type="compositionally biased region" description="Basic and acidic residues" evidence="1">
    <location>
        <begin position="203"/>
        <end position="226"/>
    </location>
</feature>
<evidence type="ECO:0000256" key="1">
    <source>
        <dbReference type="SAM" id="MobiDB-lite"/>
    </source>
</evidence>
<proteinExistence type="predicted"/>
<feature type="region of interest" description="Disordered" evidence="1">
    <location>
        <begin position="200"/>
        <end position="226"/>
    </location>
</feature>
<gene>
    <name evidence="2" type="ORF">RDB_LOCUS16259</name>
</gene>